<organism evidence="2 3">
    <name type="scientific">Steccherinum ochraceum</name>
    <dbReference type="NCBI Taxonomy" id="92696"/>
    <lineage>
        <taxon>Eukaryota</taxon>
        <taxon>Fungi</taxon>
        <taxon>Dikarya</taxon>
        <taxon>Basidiomycota</taxon>
        <taxon>Agaricomycotina</taxon>
        <taxon>Agaricomycetes</taxon>
        <taxon>Polyporales</taxon>
        <taxon>Steccherinaceae</taxon>
        <taxon>Steccherinum</taxon>
    </lineage>
</organism>
<dbReference type="OrthoDB" id="76224at2759"/>
<feature type="compositionally biased region" description="Basic and acidic residues" evidence="1">
    <location>
        <begin position="302"/>
        <end position="311"/>
    </location>
</feature>
<dbReference type="Gene3D" id="6.20.250.70">
    <property type="match status" value="1"/>
</dbReference>
<gene>
    <name evidence="2" type="ORF">EIP91_003794</name>
</gene>
<dbReference type="Proteomes" id="UP000292702">
    <property type="component" value="Unassembled WGS sequence"/>
</dbReference>
<name>A0A4R0R9Y4_9APHY</name>
<evidence type="ECO:0000313" key="3">
    <source>
        <dbReference type="Proteomes" id="UP000292702"/>
    </source>
</evidence>
<dbReference type="InterPro" id="IPR013240">
    <property type="entry name" value="DNA-dir_RNA_pol1_su_RPA34"/>
</dbReference>
<keyword evidence="3" id="KW-1185">Reference proteome</keyword>
<evidence type="ECO:0000313" key="2">
    <source>
        <dbReference type="EMBL" id="TCD64680.1"/>
    </source>
</evidence>
<dbReference type="GO" id="GO:0006360">
    <property type="term" value="P:transcription by RNA polymerase I"/>
    <property type="evidence" value="ECO:0007669"/>
    <property type="project" value="InterPro"/>
</dbReference>
<evidence type="ECO:0008006" key="4">
    <source>
        <dbReference type="Google" id="ProtNLM"/>
    </source>
</evidence>
<evidence type="ECO:0000256" key="1">
    <source>
        <dbReference type="SAM" id="MobiDB-lite"/>
    </source>
</evidence>
<protein>
    <recommendedName>
        <fullName evidence="4">DNA-directed RNA polymerase I subunit rpa34</fullName>
    </recommendedName>
</protein>
<dbReference type="Pfam" id="PF08208">
    <property type="entry name" value="RNA_polI_A34"/>
    <property type="match status" value="1"/>
</dbReference>
<accession>A0A4R0R9Y4</accession>
<dbReference type="EMBL" id="RWJN01000222">
    <property type="protein sequence ID" value="TCD64680.1"/>
    <property type="molecule type" value="Genomic_DNA"/>
</dbReference>
<feature type="compositionally biased region" description="Basic residues" evidence="1">
    <location>
        <begin position="13"/>
        <end position="29"/>
    </location>
</feature>
<proteinExistence type="predicted"/>
<dbReference type="AlphaFoldDB" id="A0A4R0R9Y4"/>
<comment type="caution">
    <text evidence="2">The sequence shown here is derived from an EMBL/GenBank/DDBJ whole genome shotgun (WGS) entry which is preliminary data.</text>
</comment>
<feature type="region of interest" description="Disordered" evidence="1">
    <location>
        <begin position="1"/>
        <end position="66"/>
    </location>
</feature>
<feature type="compositionally biased region" description="Basic and acidic residues" evidence="1">
    <location>
        <begin position="270"/>
        <end position="281"/>
    </location>
</feature>
<feature type="region of interest" description="Disordered" evidence="1">
    <location>
        <begin position="234"/>
        <end position="311"/>
    </location>
</feature>
<feature type="region of interest" description="Disordered" evidence="1">
    <location>
        <begin position="178"/>
        <end position="206"/>
    </location>
</feature>
<sequence length="311" mass="34037">MSAAVAGPSKTKATPKKPAHKKSTQKYKSKATIDDDEPEAPSSEPKNEGTNTGWAYEPPQGVTLADHDVDGEEFDYDALKGNEDLELWIVRVPDSIKPKHLESLQLDAPTSSVTGRMGSFEKRHVQYDVWNLGDDKDEHVGGEELKNLTCLLPRKRKGGKLYAAPASVATRHIVISAQPALPTPPQSSDAEESAPEPTETYANPPRYSYPIEAFKHRFMPLGSLAPTAEFFDPVDQDEATSGDMAIDSTIAIESVPVLQKTPKKDKSKKQKEQKTTKEESTPAKSRKRKSGDGASPKKLKKVKTEEAASED</sequence>
<reference evidence="2 3" key="1">
    <citation type="submission" date="2018-11" db="EMBL/GenBank/DDBJ databases">
        <title>Genome assembly of Steccherinum ochraceum LE-BIN_3174, the white-rot fungus of the Steccherinaceae family (The Residual Polyporoid clade, Polyporales, Basidiomycota).</title>
        <authorList>
            <person name="Fedorova T.V."/>
            <person name="Glazunova O.A."/>
            <person name="Landesman E.O."/>
            <person name="Moiseenko K.V."/>
            <person name="Psurtseva N.V."/>
            <person name="Savinova O.S."/>
            <person name="Shakhova N.V."/>
            <person name="Tyazhelova T.V."/>
            <person name="Vasina D.V."/>
        </authorList>
    </citation>
    <scope>NUCLEOTIDE SEQUENCE [LARGE SCALE GENOMIC DNA]</scope>
    <source>
        <strain evidence="2 3">LE-BIN_3174</strain>
    </source>
</reference>